<dbReference type="AlphaFoldDB" id="A0AAE0SN48"/>
<name>A0AAE0SN48_9BIVA</name>
<keyword evidence="2" id="KW-0732">Signal</keyword>
<dbReference type="Gene3D" id="3.40.33.10">
    <property type="entry name" value="CAP"/>
    <property type="match status" value="1"/>
</dbReference>
<proteinExistence type="predicted"/>
<feature type="compositionally biased region" description="Polar residues" evidence="1">
    <location>
        <begin position="210"/>
        <end position="226"/>
    </location>
</feature>
<gene>
    <name evidence="4" type="ORF">CHS0354_019925</name>
</gene>
<evidence type="ECO:0000256" key="2">
    <source>
        <dbReference type="SAM" id="SignalP"/>
    </source>
</evidence>
<keyword evidence="5" id="KW-1185">Reference proteome</keyword>
<feature type="non-terminal residue" evidence="4">
    <location>
        <position position="522"/>
    </location>
</feature>
<reference evidence="4" key="2">
    <citation type="journal article" date="2021" name="Genome Biol. Evol.">
        <title>Developing a high-quality reference genome for a parasitic bivalve with doubly uniparental inheritance (Bivalvia: Unionida).</title>
        <authorList>
            <person name="Smith C.H."/>
        </authorList>
    </citation>
    <scope>NUCLEOTIDE SEQUENCE</scope>
    <source>
        <strain evidence="4">CHS0354</strain>
        <tissue evidence="4">Mantle</tissue>
    </source>
</reference>
<evidence type="ECO:0000259" key="3">
    <source>
        <dbReference type="Pfam" id="PF00188"/>
    </source>
</evidence>
<feature type="compositionally biased region" description="Polar residues" evidence="1">
    <location>
        <begin position="286"/>
        <end position="300"/>
    </location>
</feature>
<protein>
    <recommendedName>
        <fullName evidence="3">SCP domain-containing protein</fullName>
    </recommendedName>
</protein>
<dbReference type="SUPFAM" id="SSF55797">
    <property type="entry name" value="PR-1-like"/>
    <property type="match status" value="1"/>
</dbReference>
<feature type="compositionally biased region" description="Polar residues" evidence="1">
    <location>
        <begin position="310"/>
        <end position="320"/>
    </location>
</feature>
<feature type="region of interest" description="Disordered" evidence="1">
    <location>
        <begin position="286"/>
        <end position="320"/>
    </location>
</feature>
<feature type="signal peptide" evidence="2">
    <location>
        <begin position="1"/>
        <end position="21"/>
    </location>
</feature>
<feature type="chain" id="PRO_5042022217" description="SCP domain-containing protein" evidence="2">
    <location>
        <begin position="22"/>
        <end position="522"/>
    </location>
</feature>
<dbReference type="InterPro" id="IPR014044">
    <property type="entry name" value="CAP_dom"/>
</dbReference>
<evidence type="ECO:0000313" key="4">
    <source>
        <dbReference type="EMBL" id="KAK3594995.1"/>
    </source>
</evidence>
<feature type="region of interest" description="Disordered" evidence="1">
    <location>
        <begin position="335"/>
        <end position="367"/>
    </location>
</feature>
<sequence>MSFNIFLFYIYLLCMIHIANSQRPSSPQTGTLGVPSELGRTGGFLTNNVPSGSAVFSDLGDINRKPQNQVKSGAHVQTKAVIDSTRDRNTSFPWFNTRGPQIPFGSVRRKPPQIRKDRRIQVQKNKSQNPHGVSTIQNEFNFPPIDSTTTIIQKISTLAMDIFEQNKNLVSKMPSVDTSDQAGQAFASVSVQGFTPVVSGPNTLPYNMDQSESNTRRFQGQLQPKSSHTHDGGMKANIFPTDTLDIENNTKLKLLGDSQFVTTVVNPRNTPDTQWLWQSLEISDEITSGSQNPTANSAPDSVSGKRKSPGDTTRLNVPSQQPGFIQDVINGFNTQQTGTFNRNNISTTSSHNKRRDSSSLLSSRGSWNGVKTLPTVSPFSFLTTKNRQIDMSSGRSDGTIGIRALSSSRSSSTGDNLETISITPPLRSSTITSQQETIPCSEEYQDLRGHTLCMNDDPRVVITGISAAKKMAILNLHNELRANVQPPATDLVALKWNERLAFIAAKWAKQCTLGHDTERRVP</sequence>
<comment type="caution">
    <text evidence="4">The sequence shown here is derived from an EMBL/GenBank/DDBJ whole genome shotgun (WGS) entry which is preliminary data.</text>
</comment>
<feature type="domain" description="SCP" evidence="3">
    <location>
        <begin position="474"/>
        <end position="514"/>
    </location>
</feature>
<reference evidence="4" key="3">
    <citation type="submission" date="2023-05" db="EMBL/GenBank/DDBJ databases">
        <authorList>
            <person name="Smith C.H."/>
        </authorList>
    </citation>
    <scope>NUCLEOTIDE SEQUENCE</scope>
    <source>
        <strain evidence="4">CHS0354</strain>
        <tissue evidence="4">Mantle</tissue>
    </source>
</reference>
<organism evidence="4 5">
    <name type="scientific">Potamilus streckersoni</name>
    <dbReference type="NCBI Taxonomy" id="2493646"/>
    <lineage>
        <taxon>Eukaryota</taxon>
        <taxon>Metazoa</taxon>
        <taxon>Spiralia</taxon>
        <taxon>Lophotrochozoa</taxon>
        <taxon>Mollusca</taxon>
        <taxon>Bivalvia</taxon>
        <taxon>Autobranchia</taxon>
        <taxon>Heteroconchia</taxon>
        <taxon>Palaeoheterodonta</taxon>
        <taxon>Unionida</taxon>
        <taxon>Unionoidea</taxon>
        <taxon>Unionidae</taxon>
        <taxon>Ambleminae</taxon>
        <taxon>Lampsilini</taxon>
        <taxon>Potamilus</taxon>
    </lineage>
</organism>
<dbReference type="Proteomes" id="UP001195483">
    <property type="component" value="Unassembled WGS sequence"/>
</dbReference>
<evidence type="ECO:0000256" key="1">
    <source>
        <dbReference type="SAM" id="MobiDB-lite"/>
    </source>
</evidence>
<evidence type="ECO:0000313" key="5">
    <source>
        <dbReference type="Proteomes" id="UP001195483"/>
    </source>
</evidence>
<dbReference type="EMBL" id="JAEAOA010001214">
    <property type="protein sequence ID" value="KAK3594995.1"/>
    <property type="molecule type" value="Genomic_DNA"/>
</dbReference>
<feature type="region of interest" description="Disordered" evidence="1">
    <location>
        <begin position="210"/>
        <end position="234"/>
    </location>
</feature>
<dbReference type="CDD" id="cd05380">
    <property type="entry name" value="CAP_euk"/>
    <property type="match status" value="1"/>
</dbReference>
<reference evidence="4" key="1">
    <citation type="journal article" date="2021" name="Genome Biol. Evol.">
        <title>A High-Quality Reference Genome for a Parasitic Bivalve with Doubly Uniparental Inheritance (Bivalvia: Unionida).</title>
        <authorList>
            <person name="Smith C.H."/>
        </authorList>
    </citation>
    <scope>NUCLEOTIDE SEQUENCE</scope>
    <source>
        <strain evidence="4">CHS0354</strain>
    </source>
</reference>
<dbReference type="Pfam" id="PF00188">
    <property type="entry name" value="CAP"/>
    <property type="match status" value="1"/>
</dbReference>
<feature type="compositionally biased region" description="Polar residues" evidence="1">
    <location>
        <begin position="335"/>
        <end position="350"/>
    </location>
</feature>
<accession>A0AAE0SN48</accession>
<dbReference type="InterPro" id="IPR035940">
    <property type="entry name" value="CAP_sf"/>
</dbReference>